<keyword evidence="2" id="KW-1185">Reference proteome</keyword>
<reference evidence="1 2" key="1">
    <citation type="journal article" date="2024" name="Plant Biotechnol. J.">
        <title>Dendrobium thyrsiflorum genome and its molecular insights into genes involved in important horticultural traits.</title>
        <authorList>
            <person name="Chen B."/>
            <person name="Wang J.Y."/>
            <person name="Zheng P.J."/>
            <person name="Li K.L."/>
            <person name="Liang Y.M."/>
            <person name="Chen X.F."/>
            <person name="Zhang C."/>
            <person name="Zhao X."/>
            <person name="He X."/>
            <person name="Zhang G.Q."/>
            <person name="Liu Z.J."/>
            <person name="Xu Q."/>
        </authorList>
    </citation>
    <scope>NUCLEOTIDE SEQUENCE [LARGE SCALE GENOMIC DNA]</scope>
    <source>
        <strain evidence="1">GZMU011</strain>
    </source>
</reference>
<accession>A0ABD0VCP7</accession>
<evidence type="ECO:0000313" key="2">
    <source>
        <dbReference type="Proteomes" id="UP001552299"/>
    </source>
</evidence>
<sequence>MNSNHLDLNVIRPYVSQVNRPIREKYSGVKNAPGSLKKIINPIAIDMALPSPSNEHHNIDEWPTPILIPASFTTSKVSSTSSIQLSSTSIQGSITLLKDTWSIFSTPSSKPSKNNSTTFSGTLLRILNKGELLPLFICLLNSTNLVGKEMGTDVKAEECEWRAHELEPNPRPLKRRFVFWYTRRTKVHPPPPLPALEATLDVPPPKPQDVLFYSKVHGPVKRRKVSAIRQFPPGCGPGSGAATSV</sequence>
<evidence type="ECO:0000313" key="1">
    <source>
        <dbReference type="EMBL" id="KAL0922418.1"/>
    </source>
</evidence>
<protein>
    <submittedName>
        <fullName evidence="1">Uncharacterized protein</fullName>
    </submittedName>
</protein>
<gene>
    <name evidence="1" type="ORF">M5K25_006403</name>
</gene>
<dbReference type="EMBL" id="JANQDX010000006">
    <property type="protein sequence ID" value="KAL0922418.1"/>
    <property type="molecule type" value="Genomic_DNA"/>
</dbReference>
<proteinExistence type="predicted"/>
<name>A0ABD0VCP7_DENTH</name>
<dbReference type="AlphaFoldDB" id="A0ABD0VCP7"/>
<organism evidence="1 2">
    <name type="scientific">Dendrobium thyrsiflorum</name>
    <name type="common">Pinecone-like raceme dendrobium</name>
    <name type="synonym">Orchid</name>
    <dbReference type="NCBI Taxonomy" id="117978"/>
    <lineage>
        <taxon>Eukaryota</taxon>
        <taxon>Viridiplantae</taxon>
        <taxon>Streptophyta</taxon>
        <taxon>Embryophyta</taxon>
        <taxon>Tracheophyta</taxon>
        <taxon>Spermatophyta</taxon>
        <taxon>Magnoliopsida</taxon>
        <taxon>Liliopsida</taxon>
        <taxon>Asparagales</taxon>
        <taxon>Orchidaceae</taxon>
        <taxon>Epidendroideae</taxon>
        <taxon>Malaxideae</taxon>
        <taxon>Dendrobiinae</taxon>
        <taxon>Dendrobium</taxon>
    </lineage>
</organism>
<comment type="caution">
    <text evidence="1">The sequence shown here is derived from an EMBL/GenBank/DDBJ whole genome shotgun (WGS) entry which is preliminary data.</text>
</comment>
<dbReference type="Proteomes" id="UP001552299">
    <property type="component" value="Unassembled WGS sequence"/>
</dbReference>